<dbReference type="PANTHER" id="PTHR37035:SF2">
    <property type="entry name" value="C3H1-TYPE DOMAIN-CONTAINING PROTEIN"/>
    <property type="match status" value="1"/>
</dbReference>
<keyword evidence="5" id="KW-1185">Reference proteome</keyword>
<evidence type="ECO:0000313" key="4">
    <source>
        <dbReference type="EMBL" id="CUG86480.1"/>
    </source>
</evidence>
<feature type="compositionally biased region" description="Low complexity" evidence="2">
    <location>
        <begin position="78"/>
        <end position="103"/>
    </location>
</feature>
<reference evidence="5" key="1">
    <citation type="submission" date="2015-09" db="EMBL/GenBank/DDBJ databases">
        <authorList>
            <consortium name="Pathogen Informatics"/>
        </authorList>
    </citation>
    <scope>NUCLEOTIDE SEQUENCE [LARGE SCALE GENOMIC DNA]</scope>
    <source>
        <strain evidence="5">Lake Konstanz</strain>
    </source>
</reference>
<keyword evidence="1" id="KW-0862">Zinc</keyword>
<name>A0A0S4J949_BODSA</name>
<feature type="domain" description="C3H1-type" evidence="3">
    <location>
        <begin position="154"/>
        <end position="177"/>
    </location>
</feature>
<protein>
    <recommendedName>
        <fullName evidence="3">C3H1-type domain-containing protein</fullName>
    </recommendedName>
</protein>
<evidence type="ECO:0000259" key="3">
    <source>
        <dbReference type="PROSITE" id="PS50103"/>
    </source>
</evidence>
<keyword evidence="1" id="KW-0479">Metal-binding</keyword>
<dbReference type="EMBL" id="CYKH01001313">
    <property type="protein sequence ID" value="CUG86480.1"/>
    <property type="molecule type" value="Genomic_DNA"/>
</dbReference>
<feature type="compositionally biased region" description="Low complexity" evidence="2">
    <location>
        <begin position="232"/>
        <end position="246"/>
    </location>
</feature>
<feature type="region of interest" description="Disordered" evidence="2">
    <location>
        <begin position="189"/>
        <end position="220"/>
    </location>
</feature>
<evidence type="ECO:0000256" key="2">
    <source>
        <dbReference type="SAM" id="MobiDB-lite"/>
    </source>
</evidence>
<dbReference type="PANTHER" id="PTHR37035">
    <property type="entry name" value="C3H1-TYPE DOMAIN-CONTAINING PROTEIN-RELATED"/>
    <property type="match status" value="1"/>
</dbReference>
<evidence type="ECO:0000256" key="1">
    <source>
        <dbReference type="PROSITE-ProRule" id="PRU00723"/>
    </source>
</evidence>
<dbReference type="GO" id="GO:0008270">
    <property type="term" value="F:zinc ion binding"/>
    <property type="evidence" value="ECO:0007669"/>
    <property type="project" value="UniProtKB-KW"/>
</dbReference>
<gene>
    <name evidence="4" type="ORF">BSAL_93350</name>
</gene>
<feature type="region of interest" description="Disordered" evidence="2">
    <location>
        <begin position="1"/>
        <end position="50"/>
    </location>
</feature>
<dbReference type="VEuPathDB" id="TriTrypDB:BSAL_93350"/>
<accession>A0A0S4J949</accession>
<feature type="zinc finger region" description="C3H1-type" evidence="1">
    <location>
        <begin position="154"/>
        <end position="177"/>
    </location>
</feature>
<dbReference type="PROSITE" id="PS50103">
    <property type="entry name" value="ZF_C3H1"/>
    <property type="match status" value="1"/>
</dbReference>
<sequence>MAATDAGSPLQVRGPSSAAATAPSDTLENSVSVNVLPQPIPTTNHEDSLLPASQGLVLGSAVRLRSSTRSADDGEGGNNVSNNVNEGSWHRSPSSGPQRGPQSFRQTDGRSQLHANQISPTLGLLSAVLEVLDACAKNPAHQIPGGLELPFSSLCRLHLRGPVCKFGDLCRYIHICRHSHISMAAIRSPATSGPERPLPSDGQLTTTSDRIHRTPQGSGHLISSVVATIGASSGSRTTVTTSSGGTAETNRTKNPSSSSDEEQQLSHVLLPCPTPPPPNVQVKIWQNMPYHFRRKKPSKSGGQPSQKTSSERPEKK</sequence>
<evidence type="ECO:0000313" key="5">
    <source>
        <dbReference type="Proteomes" id="UP000051952"/>
    </source>
</evidence>
<feature type="region of interest" description="Disordered" evidence="2">
    <location>
        <begin position="67"/>
        <end position="112"/>
    </location>
</feature>
<proteinExistence type="predicted"/>
<dbReference type="InterPro" id="IPR000571">
    <property type="entry name" value="Znf_CCCH"/>
</dbReference>
<keyword evidence="1" id="KW-0863">Zinc-finger</keyword>
<feature type="compositionally biased region" description="Low complexity" evidence="2">
    <location>
        <begin position="15"/>
        <end position="24"/>
    </location>
</feature>
<feature type="region of interest" description="Disordered" evidence="2">
    <location>
        <begin position="232"/>
        <end position="316"/>
    </location>
</feature>
<dbReference type="Proteomes" id="UP000051952">
    <property type="component" value="Unassembled WGS sequence"/>
</dbReference>
<feature type="compositionally biased region" description="Polar residues" evidence="2">
    <location>
        <begin position="247"/>
        <end position="258"/>
    </location>
</feature>
<dbReference type="InterPro" id="IPR053125">
    <property type="entry name" value="RNA-bd_mRNA_stabilization_reg"/>
</dbReference>
<organism evidence="4 5">
    <name type="scientific">Bodo saltans</name>
    <name type="common">Flagellated protozoan</name>
    <dbReference type="NCBI Taxonomy" id="75058"/>
    <lineage>
        <taxon>Eukaryota</taxon>
        <taxon>Discoba</taxon>
        <taxon>Euglenozoa</taxon>
        <taxon>Kinetoplastea</taxon>
        <taxon>Metakinetoplastina</taxon>
        <taxon>Eubodonida</taxon>
        <taxon>Bodonidae</taxon>
        <taxon>Bodo</taxon>
    </lineage>
</organism>
<dbReference type="AlphaFoldDB" id="A0A0S4J949"/>
<feature type="compositionally biased region" description="Polar residues" evidence="2">
    <location>
        <begin position="26"/>
        <end position="35"/>
    </location>
</feature>